<keyword evidence="2" id="KW-0472">Membrane</keyword>
<dbReference type="EMBL" id="MU157896">
    <property type="protein sequence ID" value="KAF9524589.1"/>
    <property type="molecule type" value="Genomic_DNA"/>
</dbReference>
<evidence type="ECO:0000256" key="1">
    <source>
        <dbReference type="SAM" id="MobiDB-lite"/>
    </source>
</evidence>
<sequence length="215" mass="23928">MTASVIAFCILYLGTLTLIAFRGSVYTRSLHNIKFEMVRQRILYDTVACYALLHFALLAISNSPPNSFLRLETPLPDRLPSKRLDLWRQRPTISSVDTVVGAEEPEPWPIWMSSKSKFMPWFSSCHPSQSISSSAPDSAKGTLDERLSEPDAFDPISTISGELMTLLRRQDILGWTHLEIGRVSEGCGLEAVSVDEADLGARKEPSPSQSMLARD</sequence>
<feature type="region of interest" description="Disordered" evidence="1">
    <location>
        <begin position="129"/>
        <end position="151"/>
    </location>
</feature>
<reference evidence="3" key="1">
    <citation type="submission" date="2020-11" db="EMBL/GenBank/DDBJ databases">
        <authorList>
            <consortium name="DOE Joint Genome Institute"/>
            <person name="Ahrendt S."/>
            <person name="Riley R."/>
            <person name="Andreopoulos W."/>
            <person name="Labutti K."/>
            <person name="Pangilinan J."/>
            <person name="Ruiz-Duenas F.J."/>
            <person name="Barrasa J.M."/>
            <person name="Sanchez-Garcia M."/>
            <person name="Camarero S."/>
            <person name="Miyauchi S."/>
            <person name="Serrano A."/>
            <person name="Linde D."/>
            <person name="Babiker R."/>
            <person name="Drula E."/>
            <person name="Ayuso-Fernandez I."/>
            <person name="Pacheco R."/>
            <person name="Padilla G."/>
            <person name="Ferreira P."/>
            <person name="Barriuso J."/>
            <person name="Kellner H."/>
            <person name="Castanera R."/>
            <person name="Alfaro M."/>
            <person name="Ramirez L."/>
            <person name="Pisabarro A.G."/>
            <person name="Kuo A."/>
            <person name="Tritt A."/>
            <person name="Lipzen A."/>
            <person name="He G."/>
            <person name="Yan M."/>
            <person name="Ng V."/>
            <person name="Cullen D."/>
            <person name="Martin F."/>
            <person name="Rosso M.-N."/>
            <person name="Henrissat B."/>
            <person name="Hibbett D."/>
            <person name="Martinez A.T."/>
            <person name="Grigoriev I.V."/>
        </authorList>
    </citation>
    <scope>NUCLEOTIDE SEQUENCE</scope>
    <source>
        <strain evidence="3">CBS 506.95</strain>
    </source>
</reference>
<feature type="transmembrane region" description="Helical" evidence="2">
    <location>
        <begin position="42"/>
        <end position="60"/>
    </location>
</feature>
<evidence type="ECO:0000313" key="4">
    <source>
        <dbReference type="Proteomes" id="UP000807306"/>
    </source>
</evidence>
<feature type="compositionally biased region" description="Low complexity" evidence="1">
    <location>
        <begin position="129"/>
        <end position="138"/>
    </location>
</feature>
<evidence type="ECO:0000313" key="3">
    <source>
        <dbReference type="EMBL" id="KAF9524589.1"/>
    </source>
</evidence>
<feature type="transmembrane region" description="Helical" evidence="2">
    <location>
        <begin position="5"/>
        <end position="21"/>
    </location>
</feature>
<proteinExistence type="predicted"/>
<comment type="caution">
    <text evidence="3">The sequence shown here is derived from an EMBL/GenBank/DDBJ whole genome shotgun (WGS) entry which is preliminary data.</text>
</comment>
<evidence type="ECO:0000256" key="2">
    <source>
        <dbReference type="SAM" id="Phobius"/>
    </source>
</evidence>
<protein>
    <submittedName>
        <fullName evidence="3">Uncharacterized protein</fullName>
    </submittedName>
</protein>
<gene>
    <name evidence="3" type="ORF">CPB83DRAFT_838797</name>
</gene>
<name>A0A9P6E950_9AGAR</name>
<keyword evidence="4" id="KW-1185">Reference proteome</keyword>
<organism evidence="3 4">
    <name type="scientific">Crepidotus variabilis</name>
    <dbReference type="NCBI Taxonomy" id="179855"/>
    <lineage>
        <taxon>Eukaryota</taxon>
        <taxon>Fungi</taxon>
        <taxon>Dikarya</taxon>
        <taxon>Basidiomycota</taxon>
        <taxon>Agaricomycotina</taxon>
        <taxon>Agaricomycetes</taxon>
        <taxon>Agaricomycetidae</taxon>
        <taxon>Agaricales</taxon>
        <taxon>Agaricineae</taxon>
        <taxon>Crepidotaceae</taxon>
        <taxon>Crepidotus</taxon>
    </lineage>
</organism>
<keyword evidence="2" id="KW-1133">Transmembrane helix</keyword>
<accession>A0A9P6E950</accession>
<keyword evidence="2" id="KW-0812">Transmembrane</keyword>
<dbReference type="AlphaFoldDB" id="A0A9P6E950"/>
<dbReference type="Proteomes" id="UP000807306">
    <property type="component" value="Unassembled WGS sequence"/>
</dbReference>